<proteinExistence type="predicted"/>
<reference evidence="1" key="1">
    <citation type="submission" date="2023-06" db="EMBL/GenBank/DDBJ databases">
        <authorList>
            <person name="Kurt Z."/>
        </authorList>
    </citation>
    <scope>NUCLEOTIDE SEQUENCE</scope>
</reference>
<sequence>MKALDPLSFQFIQTMEKPIQNIMLLQTTMNCALHTTTLYNVSFLLGEYYINKSQNEQAFLLQCLLSLAARVYLPNIYTSDETDCIYKVSKQLQSTDRSNLVFTVTNDKKVQNFESYEAAMQIMNQALPSIMQCQDNEPVLYYLVKDIQQNYKKYSKRKIVQQSHQK</sequence>
<evidence type="ECO:0000313" key="1">
    <source>
        <dbReference type="EMBL" id="CAI9927728.1"/>
    </source>
</evidence>
<dbReference type="EMBL" id="CAXDID020000006">
    <property type="protein sequence ID" value="CAL5975138.1"/>
    <property type="molecule type" value="Genomic_DNA"/>
</dbReference>
<evidence type="ECO:0000313" key="3">
    <source>
        <dbReference type="Proteomes" id="UP001642409"/>
    </source>
</evidence>
<comment type="caution">
    <text evidence="1">The sequence shown here is derived from an EMBL/GenBank/DDBJ whole genome shotgun (WGS) entry which is preliminary data.</text>
</comment>
<gene>
    <name evidence="1" type="ORF">HINF_LOCUS15373</name>
    <name evidence="2" type="ORF">HINF_LOCUS3182</name>
</gene>
<evidence type="ECO:0000313" key="2">
    <source>
        <dbReference type="EMBL" id="CAL5975138.1"/>
    </source>
</evidence>
<name>A0AA86NXB5_9EUKA</name>
<keyword evidence="3" id="KW-1185">Reference proteome</keyword>
<dbReference type="EMBL" id="CATOUU010000386">
    <property type="protein sequence ID" value="CAI9927728.1"/>
    <property type="molecule type" value="Genomic_DNA"/>
</dbReference>
<protein>
    <submittedName>
        <fullName evidence="2">Hypothetical_protein</fullName>
    </submittedName>
</protein>
<reference evidence="2 3" key="2">
    <citation type="submission" date="2024-07" db="EMBL/GenBank/DDBJ databases">
        <authorList>
            <person name="Akdeniz Z."/>
        </authorList>
    </citation>
    <scope>NUCLEOTIDE SEQUENCE [LARGE SCALE GENOMIC DNA]</scope>
</reference>
<dbReference type="AlphaFoldDB" id="A0AA86NXB5"/>
<accession>A0AA86NXB5</accession>
<organism evidence="1">
    <name type="scientific">Hexamita inflata</name>
    <dbReference type="NCBI Taxonomy" id="28002"/>
    <lineage>
        <taxon>Eukaryota</taxon>
        <taxon>Metamonada</taxon>
        <taxon>Diplomonadida</taxon>
        <taxon>Hexamitidae</taxon>
        <taxon>Hexamitinae</taxon>
        <taxon>Hexamita</taxon>
    </lineage>
</organism>
<dbReference type="Proteomes" id="UP001642409">
    <property type="component" value="Unassembled WGS sequence"/>
</dbReference>